<sequence>MALIDTYRKNIIRKREESVKLVSDKAKEKDKIAKARIKIDNANAAITRTKNVTTIKSKMNDINRAEKEITAAEKKIAYIEKKSSKLEKELSDEQKKVEREEEKAHEQRMKEEAEMQKKTQRQISELNRTVQVHEQRQSEMQSQIENLQKIPEIITVLFLASNPIDTQSLRLDAESRAIQEMIRKSDYRDTIRFETRWAVRTSDLLQAINEVNPDIIHFSGHGASNGDLAFENVNGQSKLVTKEAMAQIIMTLSDKVRLIFFNACFSAIQAKHIVEHVDAAIGMNTSIGDEAALVFASQFYSSIGFGKNLKSAFNQAKAALMLEGIPEETTPELFVREDLQAENIILVQPQ</sequence>
<dbReference type="Proteomes" id="UP001549106">
    <property type="component" value="Unassembled WGS sequence"/>
</dbReference>
<dbReference type="Pfam" id="PF12770">
    <property type="entry name" value="CHAT"/>
    <property type="match status" value="1"/>
</dbReference>
<evidence type="ECO:0000256" key="1">
    <source>
        <dbReference type="SAM" id="MobiDB-lite"/>
    </source>
</evidence>
<keyword evidence="4" id="KW-1185">Reference proteome</keyword>
<reference evidence="3 4" key="1">
    <citation type="submission" date="2024-06" db="EMBL/GenBank/DDBJ databases">
        <title>Genomic Encyclopedia of Type Strains, Phase IV (KMG-IV): sequencing the most valuable type-strain genomes for metagenomic binning, comparative biology and taxonomic classification.</title>
        <authorList>
            <person name="Goeker M."/>
        </authorList>
    </citation>
    <scope>NUCLEOTIDE SEQUENCE [LARGE SCALE GENOMIC DNA]</scope>
    <source>
        <strain evidence="3 4">DSM 29492</strain>
    </source>
</reference>
<gene>
    <name evidence="3" type="ORF">ABID24_000741</name>
</gene>
<evidence type="ECO:0000259" key="2">
    <source>
        <dbReference type="Pfam" id="PF12770"/>
    </source>
</evidence>
<evidence type="ECO:0000313" key="4">
    <source>
        <dbReference type="Proteomes" id="UP001549106"/>
    </source>
</evidence>
<feature type="region of interest" description="Disordered" evidence="1">
    <location>
        <begin position="88"/>
        <end position="110"/>
    </location>
</feature>
<dbReference type="EMBL" id="JBEPMJ010000003">
    <property type="protein sequence ID" value="MET3749514.1"/>
    <property type="molecule type" value="Genomic_DNA"/>
</dbReference>
<proteinExistence type="predicted"/>
<dbReference type="InterPro" id="IPR024983">
    <property type="entry name" value="CHAT_dom"/>
</dbReference>
<feature type="domain" description="CHAT" evidence="2">
    <location>
        <begin position="144"/>
        <end position="321"/>
    </location>
</feature>
<evidence type="ECO:0000313" key="3">
    <source>
        <dbReference type="EMBL" id="MET3749514.1"/>
    </source>
</evidence>
<name>A0ABV2LZ83_9FIRM</name>
<organism evidence="3 4">
    <name type="scientific">Blautia caecimuris</name>
    <dbReference type="NCBI Taxonomy" id="1796615"/>
    <lineage>
        <taxon>Bacteria</taxon>
        <taxon>Bacillati</taxon>
        <taxon>Bacillota</taxon>
        <taxon>Clostridia</taxon>
        <taxon>Lachnospirales</taxon>
        <taxon>Lachnospiraceae</taxon>
        <taxon>Blautia</taxon>
    </lineage>
</organism>
<accession>A0ABV2LZ83</accession>
<protein>
    <submittedName>
        <fullName evidence="3">Nucleic acid-binding Zn-ribbon protein</fullName>
    </submittedName>
</protein>
<dbReference type="RefSeq" id="WP_257464060.1">
    <property type="nucleotide sequence ID" value="NZ_JANJZT010000003.1"/>
</dbReference>
<comment type="caution">
    <text evidence="3">The sequence shown here is derived from an EMBL/GenBank/DDBJ whole genome shotgun (WGS) entry which is preliminary data.</text>
</comment>